<evidence type="ECO:0000313" key="2">
    <source>
        <dbReference type="Proteomes" id="UP001281614"/>
    </source>
</evidence>
<evidence type="ECO:0000313" key="1">
    <source>
        <dbReference type="EMBL" id="KAK2780238.1"/>
    </source>
</evidence>
<proteinExistence type="predicted"/>
<sequence length="118" mass="13140">MVLLAYRAFEILSGIFRDGFPATEMASERRGVRTKNHPQTVEAVRRSWSVMFDISGPRSAMGRDIRPVSGSKGSTDFLSNIRKYLVARHDWERWEAGGAGEEPFTATGFGQVTVDGPF</sequence>
<dbReference type="Proteomes" id="UP001281614">
    <property type="component" value="Unassembled WGS sequence"/>
</dbReference>
<dbReference type="AlphaFoldDB" id="A0AAE0DCV1"/>
<keyword evidence="2" id="KW-1185">Reference proteome</keyword>
<reference evidence="1" key="1">
    <citation type="submission" date="2023-02" db="EMBL/GenBank/DDBJ databases">
        <title>Colletotrichum kahawae CIFC_Que2 genome sequencing and assembly.</title>
        <authorList>
            <person name="Baroncelli R."/>
        </authorList>
    </citation>
    <scope>NUCLEOTIDE SEQUENCE</scope>
    <source>
        <strain evidence="1">CIFC_Que2</strain>
    </source>
</reference>
<organism evidence="1 2">
    <name type="scientific">Colletotrichum kahawae</name>
    <name type="common">Coffee berry disease fungus</name>
    <dbReference type="NCBI Taxonomy" id="34407"/>
    <lineage>
        <taxon>Eukaryota</taxon>
        <taxon>Fungi</taxon>
        <taxon>Dikarya</taxon>
        <taxon>Ascomycota</taxon>
        <taxon>Pezizomycotina</taxon>
        <taxon>Sordariomycetes</taxon>
        <taxon>Hypocreomycetidae</taxon>
        <taxon>Glomerellales</taxon>
        <taxon>Glomerellaceae</taxon>
        <taxon>Colletotrichum</taxon>
        <taxon>Colletotrichum gloeosporioides species complex</taxon>
    </lineage>
</organism>
<name>A0AAE0DCV1_COLKA</name>
<gene>
    <name evidence="1" type="ORF">CKAH01_00182</name>
</gene>
<accession>A0AAE0DCV1</accession>
<protein>
    <submittedName>
        <fullName evidence="1">Uncharacterized protein</fullName>
    </submittedName>
</protein>
<comment type="caution">
    <text evidence="1">The sequence shown here is derived from an EMBL/GenBank/DDBJ whole genome shotgun (WGS) entry which is preliminary data.</text>
</comment>
<dbReference type="EMBL" id="VYYT01000001">
    <property type="protein sequence ID" value="KAK2780238.1"/>
    <property type="molecule type" value="Genomic_DNA"/>
</dbReference>